<organism evidence="1 2">
    <name type="scientific">Sphagnurus paluster</name>
    <dbReference type="NCBI Taxonomy" id="117069"/>
    <lineage>
        <taxon>Eukaryota</taxon>
        <taxon>Fungi</taxon>
        <taxon>Dikarya</taxon>
        <taxon>Basidiomycota</taxon>
        <taxon>Agaricomycotina</taxon>
        <taxon>Agaricomycetes</taxon>
        <taxon>Agaricomycetidae</taxon>
        <taxon>Agaricales</taxon>
        <taxon>Tricholomatineae</taxon>
        <taxon>Lyophyllaceae</taxon>
        <taxon>Sphagnurus</taxon>
    </lineage>
</organism>
<dbReference type="AlphaFoldDB" id="A0A9P7K2F3"/>
<dbReference type="Proteomes" id="UP000717328">
    <property type="component" value="Unassembled WGS sequence"/>
</dbReference>
<accession>A0A9P7K2F3</accession>
<comment type="caution">
    <text evidence="1">The sequence shown here is derived from an EMBL/GenBank/DDBJ whole genome shotgun (WGS) entry which is preliminary data.</text>
</comment>
<evidence type="ECO:0000313" key="1">
    <source>
        <dbReference type="EMBL" id="KAG5634094.1"/>
    </source>
</evidence>
<evidence type="ECO:0000313" key="2">
    <source>
        <dbReference type="Proteomes" id="UP000717328"/>
    </source>
</evidence>
<proteinExistence type="predicted"/>
<dbReference type="OrthoDB" id="10585710at2759"/>
<protein>
    <submittedName>
        <fullName evidence="1">Uncharacterized protein</fullName>
    </submittedName>
</protein>
<gene>
    <name evidence="1" type="ORF">H0H81_003428</name>
</gene>
<reference evidence="1" key="2">
    <citation type="submission" date="2021-10" db="EMBL/GenBank/DDBJ databases">
        <title>Phylogenomics reveals ancestral predisposition of the termite-cultivated fungus Termitomyces towards a domesticated lifestyle.</title>
        <authorList>
            <person name="Auxier B."/>
            <person name="Grum-Grzhimaylo A."/>
            <person name="Cardenas M.E."/>
            <person name="Lodge J.D."/>
            <person name="Laessoe T."/>
            <person name="Pedersen O."/>
            <person name="Smith M.E."/>
            <person name="Kuyper T.W."/>
            <person name="Franco-Molano E.A."/>
            <person name="Baroni T.J."/>
            <person name="Aanen D.K."/>
        </authorList>
    </citation>
    <scope>NUCLEOTIDE SEQUENCE</scope>
    <source>
        <strain evidence="1">D49</strain>
    </source>
</reference>
<dbReference type="EMBL" id="JABCKI010006648">
    <property type="protein sequence ID" value="KAG5634094.1"/>
    <property type="molecule type" value="Genomic_DNA"/>
</dbReference>
<keyword evidence="2" id="KW-1185">Reference proteome</keyword>
<name>A0A9P7K2F3_9AGAR</name>
<reference evidence="1" key="1">
    <citation type="submission" date="2021-02" db="EMBL/GenBank/DDBJ databases">
        <authorList>
            <person name="Nieuwenhuis M."/>
            <person name="Van De Peppel L.J.J."/>
        </authorList>
    </citation>
    <scope>NUCLEOTIDE SEQUENCE</scope>
    <source>
        <strain evidence="1">D49</strain>
    </source>
</reference>
<sequence length="138" mass="15388">MTNFLKQEQLCNECLTLALCDTKAQLTTAKAQIPKSKSRKMATSAAPELAQHKEAIKTAGQCFSLMHELFLPTNFAVVLRLPPANGATSNDKNRYLTSHTKMMGLNAKIYEVLPSTLYPWVQHSYFAGTVGVIWFFSM</sequence>